<keyword evidence="3" id="KW-1185">Reference proteome</keyword>
<gene>
    <name evidence="2" type="ORF">HYALB_00008258</name>
</gene>
<organism evidence="2 3">
    <name type="scientific">Hymenoscyphus albidus</name>
    <dbReference type="NCBI Taxonomy" id="595503"/>
    <lineage>
        <taxon>Eukaryota</taxon>
        <taxon>Fungi</taxon>
        <taxon>Dikarya</taxon>
        <taxon>Ascomycota</taxon>
        <taxon>Pezizomycotina</taxon>
        <taxon>Leotiomycetes</taxon>
        <taxon>Helotiales</taxon>
        <taxon>Helotiaceae</taxon>
        <taxon>Hymenoscyphus</taxon>
    </lineage>
</organism>
<dbReference type="AlphaFoldDB" id="A0A9N9PSI1"/>
<comment type="caution">
    <text evidence="2">The sequence shown here is derived from an EMBL/GenBank/DDBJ whole genome shotgun (WGS) entry which is preliminary data.</text>
</comment>
<sequence>MYLYIDIAWRYRAGAPESRALEHKIEEDSMVTDTRTEARVCPRPPTIKRAQYNLNGEEKKESKSDARKFSFVPPDRHFRAND</sequence>
<accession>A0A9N9PSI1</accession>
<evidence type="ECO:0000256" key="1">
    <source>
        <dbReference type="SAM" id="MobiDB-lite"/>
    </source>
</evidence>
<reference evidence="2" key="1">
    <citation type="submission" date="2021-07" db="EMBL/GenBank/DDBJ databases">
        <authorList>
            <person name="Durling M."/>
        </authorList>
    </citation>
    <scope>NUCLEOTIDE SEQUENCE</scope>
</reference>
<feature type="region of interest" description="Disordered" evidence="1">
    <location>
        <begin position="42"/>
        <end position="82"/>
    </location>
</feature>
<proteinExistence type="predicted"/>
<dbReference type="Proteomes" id="UP000701801">
    <property type="component" value="Unassembled WGS sequence"/>
</dbReference>
<evidence type="ECO:0000313" key="2">
    <source>
        <dbReference type="EMBL" id="CAG8973558.1"/>
    </source>
</evidence>
<name>A0A9N9PSI1_9HELO</name>
<protein>
    <submittedName>
        <fullName evidence="2">Uncharacterized protein</fullName>
    </submittedName>
</protein>
<dbReference type="EMBL" id="CAJVRM010000074">
    <property type="protein sequence ID" value="CAG8973558.1"/>
    <property type="molecule type" value="Genomic_DNA"/>
</dbReference>
<evidence type="ECO:0000313" key="3">
    <source>
        <dbReference type="Proteomes" id="UP000701801"/>
    </source>
</evidence>
<feature type="compositionally biased region" description="Basic and acidic residues" evidence="1">
    <location>
        <begin position="56"/>
        <end position="82"/>
    </location>
</feature>